<keyword evidence="5 7" id="KW-1133">Transmembrane helix</keyword>
<dbReference type="GO" id="GO:0055085">
    <property type="term" value="P:transmembrane transport"/>
    <property type="evidence" value="ECO:0007669"/>
    <property type="project" value="InterPro"/>
</dbReference>
<dbReference type="Gene3D" id="1.10.3720.10">
    <property type="entry name" value="MetI-like"/>
    <property type="match status" value="1"/>
</dbReference>
<keyword evidence="6 7" id="KW-0472">Membrane</keyword>
<protein>
    <submittedName>
        <fullName evidence="9">Multiple sugar transport system permease protein</fullName>
    </submittedName>
</protein>
<reference evidence="9 10" key="1">
    <citation type="submission" date="2020-08" db="EMBL/GenBank/DDBJ databases">
        <title>Genomic Encyclopedia of Type Strains, Phase IV (KMG-IV): sequencing the most valuable type-strain genomes for metagenomic binning, comparative biology and taxonomic classification.</title>
        <authorList>
            <person name="Goeker M."/>
        </authorList>
    </citation>
    <scope>NUCLEOTIDE SEQUENCE [LARGE SCALE GENOMIC DNA]</scope>
    <source>
        <strain evidence="9 10">DSM 16268</strain>
    </source>
</reference>
<comment type="subcellular location">
    <subcellularLocation>
        <location evidence="1 7">Cell membrane</location>
        <topology evidence="1 7">Multi-pass membrane protein</topology>
    </subcellularLocation>
</comment>
<evidence type="ECO:0000256" key="5">
    <source>
        <dbReference type="ARBA" id="ARBA00022989"/>
    </source>
</evidence>
<evidence type="ECO:0000256" key="6">
    <source>
        <dbReference type="ARBA" id="ARBA00023136"/>
    </source>
</evidence>
<keyword evidence="10" id="KW-1185">Reference proteome</keyword>
<evidence type="ECO:0000256" key="4">
    <source>
        <dbReference type="ARBA" id="ARBA00022692"/>
    </source>
</evidence>
<feature type="transmembrane region" description="Helical" evidence="7">
    <location>
        <begin position="31"/>
        <end position="57"/>
    </location>
</feature>
<dbReference type="SUPFAM" id="SSF161098">
    <property type="entry name" value="MetI-like"/>
    <property type="match status" value="1"/>
</dbReference>
<feature type="domain" description="ABC transmembrane type-1" evidence="8">
    <location>
        <begin position="87"/>
        <end position="301"/>
    </location>
</feature>
<organism evidence="9 10">
    <name type="scientific">Prosthecomicrobium pneumaticum</name>
    <dbReference type="NCBI Taxonomy" id="81895"/>
    <lineage>
        <taxon>Bacteria</taxon>
        <taxon>Pseudomonadati</taxon>
        <taxon>Pseudomonadota</taxon>
        <taxon>Alphaproteobacteria</taxon>
        <taxon>Hyphomicrobiales</taxon>
        <taxon>Kaistiaceae</taxon>
        <taxon>Prosthecomicrobium</taxon>
    </lineage>
</organism>
<keyword evidence="2 7" id="KW-0813">Transport</keyword>
<feature type="transmembrane region" description="Helical" evidence="7">
    <location>
        <begin position="218"/>
        <end position="241"/>
    </location>
</feature>
<name>A0A7W9FM18_9HYPH</name>
<dbReference type="CDD" id="cd06261">
    <property type="entry name" value="TM_PBP2"/>
    <property type="match status" value="1"/>
</dbReference>
<feature type="transmembrane region" description="Helical" evidence="7">
    <location>
        <begin position="120"/>
        <end position="143"/>
    </location>
</feature>
<dbReference type="InterPro" id="IPR035906">
    <property type="entry name" value="MetI-like_sf"/>
</dbReference>
<dbReference type="PROSITE" id="PS50928">
    <property type="entry name" value="ABC_TM1"/>
    <property type="match status" value="1"/>
</dbReference>
<dbReference type="EMBL" id="JACHOO010000004">
    <property type="protein sequence ID" value="MBB5753147.1"/>
    <property type="molecule type" value="Genomic_DNA"/>
</dbReference>
<feature type="transmembrane region" description="Helical" evidence="7">
    <location>
        <begin position="86"/>
        <end position="108"/>
    </location>
</feature>
<keyword evidence="3" id="KW-1003">Cell membrane</keyword>
<accession>A0A7W9FM18</accession>
<evidence type="ECO:0000256" key="1">
    <source>
        <dbReference type="ARBA" id="ARBA00004651"/>
    </source>
</evidence>
<keyword evidence="9" id="KW-0762">Sugar transport</keyword>
<dbReference type="Proteomes" id="UP000523821">
    <property type="component" value="Unassembled WGS sequence"/>
</dbReference>
<evidence type="ECO:0000313" key="9">
    <source>
        <dbReference type="EMBL" id="MBB5753147.1"/>
    </source>
</evidence>
<evidence type="ECO:0000313" key="10">
    <source>
        <dbReference type="Proteomes" id="UP000523821"/>
    </source>
</evidence>
<gene>
    <name evidence="9" type="ORF">GGQ63_002213</name>
</gene>
<comment type="caution">
    <text evidence="9">The sequence shown here is derived from an EMBL/GenBank/DDBJ whole genome shotgun (WGS) entry which is preliminary data.</text>
</comment>
<proteinExistence type="inferred from homology"/>
<dbReference type="InterPro" id="IPR000515">
    <property type="entry name" value="MetI-like"/>
</dbReference>
<comment type="similarity">
    <text evidence="7">Belongs to the binding-protein-dependent transport system permease family.</text>
</comment>
<dbReference type="Pfam" id="PF00528">
    <property type="entry name" value="BPD_transp_1"/>
    <property type="match status" value="1"/>
</dbReference>
<dbReference type="RefSeq" id="WP_343061132.1">
    <property type="nucleotide sequence ID" value="NZ_JACHOO010000004.1"/>
</dbReference>
<evidence type="ECO:0000256" key="7">
    <source>
        <dbReference type="RuleBase" id="RU363032"/>
    </source>
</evidence>
<keyword evidence="4 7" id="KW-0812">Transmembrane</keyword>
<evidence type="ECO:0000256" key="3">
    <source>
        <dbReference type="ARBA" id="ARBA00022475"/>
    </source>
</evidence>
<feature type="transmembrane region" description="Helical" evidence="7">
    <location>
        <begin position="173"/>
        <end position="197"/>
    </location>
</feature>
<sequence>MTTAQNVLPRAAGSWRESARAWIRSGGALPFLLLAPSVILMLTVIAYPIVTGFYYSFTDGSLLKFGRFIGLDNYTELLVSRDFHRAVVFSLVFAAANVAGCYLLGLGLALLMNQEVPGRAFFRVALLLPWIVPSIVSIVSWRWMMADDRALFNQIIGFFGGSPIFFLSDEHWATVAVIVIKIWRSFPFMMLSLLAALQGIDRTLYEAAEIDGATRWQAFRHVTMPQIANISIVLGLLMTIWSVNDFDTPWLLTQGGPANATENLVLLAYRYTFGRNDVGLGSATSFVTLIILMGLVVVMLRRQKGADR</sequence>
<dbReference type="GO" id="GO:0005886">
    <property type="term" value="C:plasma membrane"/>
    <property type="evidence" value="ECO:0007669"/>
    <property type="project" value="UniProtKB-SubCell"/>
</dbReference>
<evidence type="ECO:0000259" key="8">
    <source>
        <dbReference type="PROSITE" id="PS50928"/>
    </source>
</evidence>
<dbReference type="AlphaFoldDB" id="A0A7W9FM18"/>
<evidence type="ECO:0000256" key="2">
    <source>
        <dbReference type="ARBA" id="ARBA00022448"/>
    </source>
</evidence>
<feature type="transmembrane region" description="Helical" evidence="7">
    <location>
        <begin position="278"/>
        <end position="300"/>
    </location>
</feature>
<dbReference type="PANTHER" id="PTHR43005">
    <property type="entry name" value="BLR7065 PROTEIN"/>
    <property type="match status" value="1"/>
</dbReference>
<dbReference type="PANTHER" id="PTHR43005:SF1">
    <property type="entry name" value="SPERMIDINE_PUTRESCINE TRANSPORT SYSTEM PERMEASE PROTEIN"/>
    <property type="match status" value="1"/>
</dbReference>